<feature type="non-terminal residue" evidence="1">
    <location>
        <position position="1"/>
    </location>
</feature>
<dbReference type="EMBL" id="JAGKQM010000005">
    <property type="protein sequence ID" value="KAH0928019.1"/>
    <property type="molecule type" value="Genomic_DNA"/>
</dbReference>
<protein>
    <submittedName>
        <fullName evidence="1">Uncharacterized protein</fullName>
    </submittedName>
</protein>
<reference evidence="1 2" key="1">
    <citation type="submission" date="2021-05" db="EMBL/GenBank/DDBJ databases">
        <title>Genome Assembly of Synthetic Allotetraploid Brassica napus Reveals Homoeologous Exchanges between Subgenomes.</title>
        <authorList>
            <person name="Davis J.T."/>
        </authorList>
    </citation>
    <scope>NUCLEOTIDE SEQUENCE [LARGE SCALE GENOMIC DNA]</scope>
    <source>
        <strain evidence="2">cv. Da-Ae</strain>
        <tissue evidence="1">Seedling</tissue>
    </source>
</reference>
<sequence length="137" mass="14915">KPFFLIVSHFPYFASPEMADDLANLCRFLFDETGLTSSTSSSDLFSQRIRSDDSIKRGLRYFYILLRSGIAPIGADGDSSSVKLRFETWSDSQLQALVSISQAILLLGPSGTDSSGCYPGGDGVLSQLLGEVQLYSK</sequence>
<keyword evidence="2" id="KW-1185">Reference proteome</keyword>
<gene>
    <name evidence="1" type="ORF">HID58_020275</name>
</gene>
<accession>A0ABQ8DF78</accession>
<evidence type="ECO:0000313" key="2">
    <source>
        <dbReference type="Proteomes" id="UP000824890"/>
    </source>
</evidence>
<dbReference type="Proteomes" id="UP000824890">
    <property type="component" value="Unassembled WGS sequence"/>
</dbReference>
<comment type="caution">
    <text evidence="1">The sequence shown here is derived from an EMBL/GenBank/DDBJ whole genome shotgun (WGS) entry which is preliminary data.</text>
</comment>
<organism evidence="1 2">
    <name type="scientific">Brassica napus</name>
    <name type="common">Rape</name>
    <dbReference type="NCBI Taxonomy" id="3708"/>
    <lineage>
        <taxon>Eukaryota</taxon>
        <taxon>Viridiplantae</taxon>
        <taxon>Streptophyta</taxon>
        <taxon>Embryophyta</taxon>
        <taxon>Tracheophyta</taxon>
        <taxon>Spermatophyta</taxon>
        <taxon>Magnoliopsida</taxon>
        <taxon>eudicotyledons</taxon>
        <taxon>Gunneridae</taxon>
        <taxon>Pentapetalae</taxon>
        <taxon>rosids</taxon>
        <taxon>malvids</taxon>
        <taxon>Brassicales</taxon>
        <taxon>Brassicaceae</taxon>
        <taxon>Brassiceae</taxon>
        <taxon>Brassica</taxon>
    </lineage>
</organism>
<evidence type="ECO:0000313" key="1">
    <source>
        <dbReference type="EMBL" id="KAH0928019.1"/>
    </source>
</evidence>
<proteinExistence type="predicted"/>
<name>A0ABQ8DF78_BRANA</name>